<dbReference type="EMBL" id="CM037025">
    <property type="protein sequence ID" value="KAH7662228.1"/>
    <property type="molecule type" value="Genomic_DNA"/>
</dbReference>
<protein>
    <submittedName>
        <fullName evidence="1">Cupredoxins domain-containing protein</fullName>
    </submittedName>
</protein>
<organism evidence="1 2">
    <name type="scientific">Dioscorea alata</name>
    <name type="common">Purple yam</name>
    <dbReference type="NCBI Taxonomy" id="55571"/>
    <lineage>
        <taxon>Eukaryota</taxon>
        <taxon>Viridiplantae</taxon>
        <taxon>Streptophyta</taxon>
        <taxon>Embryophyta</taxon>
        <taxon>Tracheophyta</taxon>
        <taxon>Spermatophyta</taxon>
        <taxon>Magnoliopsida</taxon>
        <taxon>Liliopsida</taxon>
        <taxon>Dioscoreales</taxon>
        <taxon>Dioscoreaceae</taxon>
        <taxon>Dioscorea</taxon>
    </lineage>
</organism>
<gene>
    <name evidence="1" type="ORF">IHE45_15G119100</name>
</gene>
<proteinExistence type="predicted"/>
<comment type="caution">
    <text evidence="1">The sequence shown here is derived from an EMBL/GenBank/DDBJ whole genome shotgun (WGS) entry which is preliminary data.</text>
</comment>
<dbReference type="Proteomes" id="UP000827976">
    <property type="component" value="Chromosome 15"/>
</dbReference>
<reference evidence="2" key="1">
    <citation type="journal article" date="2022" name="Nat. Commun.">
        <title>Chromosome evolution and the genetic basis of agronomically important traits in greater yam.</title>
        <authorList>
            <person name="Bredeson J.V."/>
            <person name="Lyons J.B."/>
            <person name="Oniyinde I.O."/>
            <person name="Okereke N.R."/>
            <person name="Kolade O."/>
            <person name="Nnabue I."/>
            <person name="Nwadili C.O."/>
            <person name="Hribova E."/>
            <person name="Parker M."/>
            <person name="Nwogha J."/>
            <person name="Shu S."/>
            <person name="Carlson J."/>
            <person name="Kariba R."/>
            <person name="Muthemba S."/>
            <person name="Knop K."/>
            <person name="Barton G.J."/>
            <person name="Sherwood A.V."/>
            <person name="Lopez-Montes A."/>
            <person name="Asiedu R."/>
            <person name="Jamnadass R."/>
            <person name="Muchugi A."/>
            <person name="Goodstein D."/>
            <person name="Egesi C.N."/>
            <person name="Featherston J."/>
            <person name="Asfaw A."/>
            <person name="Simpson G.G."/>
            <person name="Dolezel J."/>
            <person name="Hendre P.S."/>
            <person name="Van Deynze A."/>
            <person name="Kumar P.L."/>
            <person name="Obidiegwu J.E."/>
            <person name="Bhattacharjee R."/>
            <person name="Rokhsar D.S."/>
        </authorList>
    </citation>
    <scope>NUCLEOTIDE SEQUENCE [LARGE SCALE GENOMIC DNA]</scope>
    <source>
        <strain evidence="2">cv. TDa95/00328</strain>
    </source>
</reference>
<name>A0ACB7UP35_DIOAL</name>
<accession>A0ACB7UP35</accession>
<sequence length="289" mass="30965">MYTFIELNLNLLRSNHGNNYIESLCTYCNCSTSGSISQKCKVQRRRHHRKLGPEHKPEWVGISSNLHHRRHSKLVLILFFHLFKASLHAEYNNSLLCFCMAAFNYDSMHSVLEVSKADYDACQVNNPIGEFTNGNTLIMLKAPGKRYFICGTGGHCGSGMKMEIDTVAAAVAKPPPASSPVTPSSQPPMSPPHLPKPPSALPSTPSKAQSPKPQAHPQRTPIVAPLTAPSSSPSAATEPVQPVAPSSPSLALAPFGSAQAPQPSAAENVGRNAKVVLGFGLGVLMLSVL</sequence>
<evidence type="ECO:0000313" key="1">
    <source>
        <dbReference type="EMBL" id="KAH7662228.1"/>
    </source>
</evidence>
<keyword evidence="2" id="KW-1185">Reference proteome</keyword>
<evidence type="ECO:0000313" key="2">
    <source>
        <dbReference type="Proteomes" id="UP000827976"/>
    </source>
</evidence>